<comment type="caution">
    <text evidence="1">The sequence shown here is derived from an EMBL/GenBank/DDBJ whole genome shotgun (WGS) entry which is preliminary data.</text>
</comment>
<feature type="non-terminal residue" evidence="1">
    <location>
        <position position="1"/>
    </location>
</feature>
<reference evidence="1" key="1">
    <citation type="journal article" date="2023" name="IScience">
        <title>Live-bearing cockroach genome reveals convergent evolutionary mechanisms linked to viviparity in insects and beyond.</title>
        <authorList>
            <person name="Fouks B."/>
            <person name="Harrison M.C."/>
            <person name="Mikhailova A.A."/>
            <person name="Marchal E."/>
            <person name="English S."/>
            <person name="Carruthers M."/>
            <person name="Jennings E.C."/>
            <person name="Chiamaka E.L."/>
            <person name="Frigard R.A."/>
            <person name="Pippel M."/>
            <person name="Attardo G.M."/>
            <person name="Benoit J.B."/>
            <person name="Bornberg-Bauer E."/>
            <person name="Tobe S.S."/>
        </authorList>
    </citation>
    <scope>NUCLEOTIDE SEQUENCE</scope>
    <source>
        <strain evidence="1">Stay&amp;Tobe</strain>
    </source>
</reference>
<keyword evidence="2" id="KW-1185">Reference proteome</keyword>
<gene>
    <name evidence="1" type="ORF">L9F63_021511</name>
</gene>
<evidence type="ECO:0000313" key="2">
    <source>
        <dbReference type="Proteomes" id="UP001233999"/>
    </source>
</evidence>
<reference evidence="1" key="2">
    <citation type="submission" date="2023-05" db="EMBL/GenBank/DDBJ databases">
        <authorList>
            <person name="Fouks B."/>
        </authorList>
    </citation>
    <scope>NUCLEOTIDE SEQUENCE</scope>
    <source>
        <strain evidence="1">Stay&amp;Tobe</strain>
        <tissue evidence="1">Testes</tissue>
    </source>
</reference>
<sequence>VKPRLRYTVLFIYLVLLHSSFCQNLSLIPIFSYYSFSFLVIRTTPYILGPRIGICDRYYFKPITMTTWLSLKSPTHFTPSRTLVGGCASRWKPTT</sequence>
<name>A0AAD7ZPH6_DIPPU</name>
<dbReference type="Proteomes" id="UP001233999">
    <property type="component" value="Unassembled WGS sequence"/>
</dbReference>
<dbReference type="EMBL" id="JASPKZ010007459">
    <property type="protein sequence ID" value="KAJ9584146.1"/>
    <property type="molecule type" value="Genomic_DNA"/>
</dbReference>
<organism evidence="1 2">
    <name type="scientific">Diploptera punctata</name>
    <name type="common">Pacific beetle cockroach</name>
    <dbReference type="NCBI Taxonomy" id="6984"/>
    <lineage>
        <taxon>Eukaryota</taxon>
        <taxon>Metazoa</taxon>
        <taxon>Ecdysozoa</taxon>
        <taxon>Arthropoda</taxon>
        <taxon>Hexapoda</taxon>
        <taxon>Insecta</taxon>
        <taxon>Pterygota</taxon>
        <taxon>Neoptera</taxon>
        <taxon>Polyneoptera</taxon>
        <taxon>Dictyoptera</taxon>
        <taxon>Blattodea</taxon>
        <taxon>Blaberoidea</taxon>
        <taxon>Blaberidae</taxon>
        <taxon>Diplopterinae</taxon>
        <taxon>Diploptera</taxon>
    </lineage>
</organism>
<evidence type="ECO:0000313" key="1">
    <source>
        <dbReference type="EMBL" id="KAJ9584146.1"/>
    </source>
</evidence>
<feature type="non-terminal residue" evidence="1">
    <location>
        <position position="95"/>
    </location>
</feature>
<accession>A0AAD7ZPH6</accession>
<proteinExistence type="predicted"/>
<dbReference type="AlphaFoldDB" id="A0AAD7ZPH6"/>
<protein>
    <submittedName>
        <fullName evidence="1">Uncharacterized protein</fullName>
    </submittedName>
</protein>